<keyword evidence="1" id="KW-1133">Transmembrane helix</keyword>
<dbReference type="PANTHER" id="PTHR39430:SF1">
    <property type="entry name" value="PROTEASE"/>
    <property type="match status" value="1"/>
</dbReference>
<feature type="transmembrane region" description="Helical" evidence="1">
    <location>
        <begin position="149"/>
        <end position="168"/>
    </location>
</feature>
<dbReference type="GO" id="GO:0004175">
    <property type="term" value="F:endopeptidase activity"/>
    <property type="evidence" value="ECO:0007669"/>
    <property type="project" value="UniProtKB-ARBA"/>
</dbReference>
<feature type="domain" description="CAAX prenyl protease 2/Lysostaphin resistance protein A-like" evidence="2">
    <location>
        <begin position="93"/>
        <end position="186"/>
    </location>
</feature>
<protein>
    <recommendedName>
        <fullName evidence="2">CAAX prenyl protease 2/Lysostaphin resistance protein A-like domain-containing protein</fullName>
    </recommendedName>
</protein>
<organism evidence="3 4">
    <name type="scientific">Aphanothece sacrum FPU1</name>
    <dbReference type="NCBI Taxonomy" id="1920663"/>
    <lineage>
        <taxon>Bacteria</taxon>
        <taxon>Bacillati</taxon>
        <taxon>Cyanobacteriota</taxon>
        <taxon>Cyanophyceae</taxon>
        <taxon>Oscillatoriophycideae</taxon>
        <taxon>Chroococcales</taxon>
        <taxon>Aphanothecaceae</taxon>
        <taxon>Aphanothece</taxon>
    </lineage>
</organism>
<comment type="caution">
    <text evidence="3">The sequence shown here is derived from an EMBL/GenBank/DDBJ whole genome shotgun (WGS) entry which is preliminary data.</text>
</comment>
<evidence type="ECO:0000313" key="4">
    <source>
        <dbReference type="Proteomes" id="UP000287247"/>
    </source>
</evidence>
<feature type="transmembrane region" description="Helical" evidence="1">
    <location>
        <begin position="217"/>
        <end position="234"/>
    </location>
</feature>
<accession>A0A401ILT8</accession>
<proteinExistence type="predicted"/>
<sequence length="250" mass="28313">MYLLLKNDPNLTTIVTMGVLYLEFVGLLFIWNKNVYNISHWWRVYGLVFTRKNGIELINGLSIGLLFTLSLFIVESMFGWVKFSQPSNSLILVIFQGLLSALGIGLAEELFFRGWLLTELKRDYSPKIALFANAITFATLHFLKPIEEVIRTFPQFPALVLLGLTLIWSKWGHGNRLGICIGLHGGLVWGYYILNVGKLINYTEIVPSWITGIDNNPIAGVMGLLFLVILGLLMKRKSSSIYYKTDPSDF</sequence>
<evidence type="ECO:0000256" key="1">
    <source>
        <dbReference type="SAM" id="Phobius"/>
    </source>
</evidence>
<keyword evidence="1" id="KW-0812">Transmembrane</keyword>
<reference evidence="4" key="1">
    <citation type="submission" date="2017-05" db="EMBL/GenBank/DDBJ databases">
        <title>Physiological properties and genetic analysis related to exopolysaccharide production of fresh-water unicellular cyanobacterium Aphanothece sacrum, Suizenji Nori, that has been cultured as a food source in Japan.</title>
        <authorList>
            <person name="Kanesaki Y."/>
            <person name="Yoshikawa S."/>
            <person name="Ohki K."/>
        </authorList>
    </citation>
    <scope>NUCLEOTIDE SEQUENCE [LARGE SCALE GENOMIC DNA]</scope>
    <source>
        <strain evidence="4">FPU1</strain>
    </source>
</reference>
<dbReference type="Pfam" id="PF02517">
    <property type="entry name" value="Rce1-like"/>
    <property type="match status" value="1"/>
</dbReference>
<dbReference type="Proteomes" id="UP000287247">
    <property type="component" value="Unassembled WGS sequence"/>
</dbReference>
<feature type="transmembrane region" description="Helical" evidence="1">
    <location>
        <begin position="177"/>
        <end position="197"/>
    </location>
</feature>
<dbReference type="EMBL" id="BDQK01000016">
    <property type="protein sequence ID" value="GBF82198.1"/>
    <property type="molecule type" value="Genomic_DNA"/>
</dbReference>
<evidence type="ECO:0000313" key="3">
    <source>
        <dbReference type="EMBL" id="GBF82198.1"/>
    </source>
</evidence>
<dbReference type="InterPro" id="IPR003675">
    <property type="entry name" value="Rce1/LyrA-like_dom"/>
</dbReference>
<feature type="transmembrane region" description="Helical" evidence="1">
    <location>
        <begin position="12"/>
        <end position="31"/>
    </location>
</feature>
<feature type="transmembrane region" description="Helical" evidence="1">
    <location>
        <begin position="57"/>
        <end position="78"/>
    </location>
</feature>
<dbReference type="AlphaFoldDB" id="A0A401ILT8"/>
<keyword evidence="1" id="KW-0472">Membrane</keyword>
<keyword evidence="4" id="KW-1185">Reference proteome</keyword>
<evidence type="ECO:0000259" key="2">
    <source>
        <dbReference type="Pfam" id="PF02517"/>
    </source>
</evidence>
<gene>
    <name evidence="3" type="ORF">AsFPU1_3626</name>
</gene>
<name>A0A401ILT8_APHSA</name>
<feature type="transmembrane region" description="Helical" evidence="1">
    <location>
        <begin position="124"/>
        <end position="143"/>
    </location>
</feature>
<feature type="transmembrane region" description="Helical" evidence="1">
    <location>
        <begin position="90"/>
        <end position="112"/>
    </location>
</feature>
<dbReference type="PANTHER" id="PTHR39430">
    <property type="entry name" value="MEMBRANE-ASSOCIATED PROTEASE-RELATED"/>
    <property type="match status" value="1"/>
</dbReference>
<dbReference type="GO" id="GO:0080120">
    <property type="term" value="P:CAAX-box protein maturation"/>
    <property type="evidence" value="ECO:0007669"/>
    <property type="project" value="UniProtKB-ARBA"/>
</dbReference>